<accession>A0A068NPY7</accession>
<evidence type="ECO:0000256" key="6">
    <source>
        <dbReference type="ARBA" id="ARBA00022642"/>
    </source>
</evidence>
<evidence type="ECO:0000256" key="5">
    <source>
        <dbReference type="ARBA" id="ARBA00011944"/>
    </source>
</evidence>
<dbReference type="InterPro" id="IPR037128">
    <property type="entry name" value="Quinolinate_PRibosylTase_N_sf"/>
</dbReference>
<keyword evidence="7 12" id="KW-0328">Glycosyltransferase</keyword>
<dbReference type="SUPFAM" id="SSF54675">
    <property type="entry name" value="Nicotinate/Quinolinate PRTase N-terminal domain-like"/>
    <property type="match status" value="1"/>
</dbReference>
<evidence type="ECO:0000259" key="14">
    <source>
        <dbReference type="Pfam" id="PF02749"/>
    </source>
</evidence>
<dbReference type="Pfam" id="PF01729">
    <property type="entry name" value="QRPTase_C"/>
    <property type="match status" value="1"/>
</dbReference>
<feature type="domain" description="Quinolinate phosphoribosyl transferase N-terminal" evidence="14">
    <location>
        <begin position="24"/>
        <end position="108"/>
    </location>
</feature>
<dbReference type="FunFam" id="3.90.1170.20:FF:000001">
    <property type="entry name" value="Nicotinate-nucleotide diphosphorylase (Carboxylating)"/>
    <property type="match status" value="1"/>
</dbReference>
<keyword evidence="8 12" id="KW-0808">Transferase</keyword>
<name>A0A068NPY7_FIMGI</name>
<reference evidence="15 16" key="1">
    <citation type="journal article" date="2014" name="PLoS ONE">
        <title>The first complete genome sequence of the class fimbriimonadia in the phylum armatimonadetes.</title>
        <authorList>
            <person name="Hu Z.Y."/>
            <person name="Wang Y.Z."/>
            <person name="Im W.T."/>
            <person name="Wang S.Y."/>
            <person name="Zhao G.P."/>
            <person name="Zheng H.J."/>
            <person name="Quan Z.X."/>
        </authorList>
    </citation>
    <scope>NUCLEOTIDE SEQUENCE [LARGE SCALE GENOMIC DNA]</scope>
    <source>
        <strain evidence="15">Gsoil 348</strain>
    </source>
</reference>
<dbReference type="AlphaFoldDB" id="A0A068NPY7"/>
<evidence type="ECO:0000256" key="3">
    <source>
        <dbReference type="ARBA" id="ARBA00009400"/>
    </source>
</evidence>
<comment type="pathway">
    <text evidence="2">Cofactor biosynthesis; NAD(+) biosynthesis; nicotinate D-ribonucleotide from quinolinate: step 1/1.</text>
</comment>
<dbReference type="eggNOG" id="COG0157">
    <property type="taxonomic scope" value="Bacteria"/>
</dbReference>
<dbReference type="Gene3D" id="3.90.1170.20">
    <property type="entry name" value="Quinolinate phosphoribosyl transferase, N-terminal domain"/>
    <property type="match status" value="1"/>
</dbReference>
<dbReference type="EMBL" id="CP007139">
    <property type="protein sequence ID" value="AIE83654.1"/>
    <property type="molecule type" value="Genomic_DNA"/>
</dbReference>
<comment type="subunit">
    <text evidence="4">Hexamer formed by 3 homodimers.</text>
</comment>
<evidence type="ECO:0000256" key="1">
    <source>
        <dbReference type="ARBA" id="ARBA00003237"/>
    </source>
</evidence>
<dbReference type="Pfam" id="PF02749">
    <property type="entry name" value="QRPTase_N"/>
    <property type="match status" value="1"/>
</dbReference>
<evidence type="ECO:0000256" key="9">
    <source>
        <dbReference type="ARBA" id="ARBA00033102"/>
    </source>
</evidence>
<gene>
    <name evidence="15" type="ORF">OP10G_0286</name>
</gene>
<dbReference type="InterPro" id="IPR036068">
    <property type="entry name" value="Nicotinate_pribotase-like_C"/>
</dbReference>
<dbReference type="HOGENOM" id="CLU_039622_0_3_0"/>
<dbReference type="FunFam" id="3.20.20.70:FF:000030">
    <property type="entry name" value="Nicotinate-nucleotide pyrophosphorylase, carboxylating"/>
    <property type="match status" value="1"/>
</dbReference>
<proteinExistence type="inferred from homology"/>
<keyword evidence="6" id="KW-0662">Pyridine nucleotide biosynthesis</keyword>
<dbReference type="GO" id="GO:0005737">
    <property type="term" value="C:cytoplasm"/>
    <property type="evidence" value="ECO:0007669"/>
    <property type="project" value="TreeGrafter"/>
</dbReference>
<evidence type="ECO:0000313" key="15">
    <source>
        <dbReference type="EMBL" id="AIE83654.1"/>
    </source>
</evidence>
<sequence length="284" mass="30228">MLPLPSDLAQQVATALAEDIGGGDITAQLVPAAQRVTGKVITREEATLCGRPWVTEVFRQLDPAVQLTWHADDGERVTANQTLFEIAGLARPVLTGERTALNFLQLLSATATATRLYVDAIVGTRCAILDTRKTVPGLRTAQKYAVVCGGGHNYRIGLFDQVLIKENHIAAAGSLTAAVAAARRATGSRKVAVDVEVETMEEFEEALRAGPDIVMLDEFSLADMRAAVALNNSTGHRVAVEASGSVTLDNVRSVAETGVDYISIGSITKHVRAVDLSMRFAFAS</sequence>
<feature type="domain" description="Quinolinate phosphoribosyl transferase C-terminal" evidence="13">
    <location>
        <begin position="111"/>
        <end position="279"/>
    </location>
</feature>
<evidence type="ECO:0000256" key="12">
    <source>
        <dbReference type="PIRNR" id="PIRNR006250"/>
    </source>
</evidence>
<dbReference type="PANTHER" id="PTHR32179">
    <property type="entry name" value="NICOTINATE-NUCLEOTIDE PYROPHOSPHORYLASE [CARBOXYLATING]"/>
    <property type="match status" value="1"/>
</dbReference>
<evidence type="ECO:0000313" key="16">
    <source>
        <dbReference type="Proteomes" id="UP000027982"/>
    </source>
</evidence>
<dbReference type="InterPro" id="IPR013785">
    <property type="entry name" value="Aldolase_TIM"/>
</dbReference>
<evidence type="ECO:0000256" key="2">
    <source>
        <dbReference type="ARBA" id="ARBA00004893"/>
    </source>
</evidence>
<dbReference type="Gene3D" id="3.20.20.70">
    <property type="entry name" value="Aldolase class I"/>
    <property type="match status" value="1"/>
</dbReference>
<dbReference type="SUPFAM" id="SSF51690">
    <property type="entry name" value="Nicotinate/Quinolinate PRTase C-terminal domain-like"/>
    <property type="match status" value="1"/>
</dbReference>
<dbReference type="KEGG" id="fgi:OP10G_0286"/>
<evidence type="ECO:0000256" key="8">
    <source>
        <dbReference type="ARBA" id="ARBA00022679"/>
    </source>
</evidence>
<dbReference type="Proteomes" id="UP000027982">
    <property type="component" value="Chromosome"/>
</dbReference>
<dbReference type="EC" id="2.4.2.19" evidence="5"/>
<dbReference type="RefSeq" id="WP_025227675.1">
    <property type="nucleotide sequence ID" value="NZ_CP007139.1"/>
</dbReference>
<dbReference type="NCBIfam" id="TIGR00078">
    <property type="entry name" value="nadC"/>
    <property type="match status" value="1"/>
</dbReference>
<protein>
    <recommendedName>
        <fullName evidence="11">Probable nicotinate-nucleotide pyrophosphorylase [carboxylating]</fullName>
        <ecNumber evidence="5">2.4.2.19</ecNumber>
    </recommendedName>
    <alternativeName>
        <fullName evidence="9">Quinolinate phosphoribosyltransferase [decarboxylating]</fullName>
    </alternativeName>
</protein>
<evidence type="ECO:0000256" key="11">
    <source>
        <dbReference type="ARBA" id="ARBA00069173"/>
    </source>
</evidence>
<keyword evidence="16" id="KW-1185">Reference proteome</keyword>
<evidence type="ECO:0000256" key="4">
    <source>
        <dbReference type="ARBA" id="ARBA00011218"/>
    </source>
</evidence>
<comment type="catalytic activity">
    <reaction evidence="10">
        <text>nicotinate beta-D-ribonucleotide + CO2 + diphosphate = quinolinate + 5-phospho-alpha-D-ribose 1-diphosphate + 2 H(+)</text>
        <dbReference type="Rhea" id="RHEA:12733"/>
        <dbReference type="ChEBI" id="CHEBI:15378"/>
        <dbReference type="ChEBI" id="CHEBI:16526"/>
        <dbReference type="ChEBI" id="CHEBI:29959"/>
        <dbReference type="ChEBI" id="CHEBI:33019"/>
        <dbReference type="ChEBI" id="CHEBI:57502"/>
        <dbReference type="ChEBI" id="CHEBI:58017"/>
        <dbReference type="EC" id="2.4.2.19"/>
    </reaction>
</comment>
<dbReference type="STRING" id="661478.OP10G_0286"/>
<dbReference type="PANTHER" id="PTHR32179:SF3">
    <property type="entry name" value="NICOTINATE-NUCLEOTIDE PYROPHOSPHORYLASE [CARBOXYLATING]"/>
    <property type="match status" value="1"/>
</dbReference>
<evidence type="ECO:0000259" key="13">
    <source>
        <dbReference type="Pfam" id="PF01729"/>
    </source>
</evidence>
<dbReference type="GO" id="GO:0034213">
    <property type="term" value="P:quinolinate catabolic process"/>
    <property type="evidence" value="ECO:0007669"/>
    <property type="project" value="TreeGrafter"/>
</dbReference>
<dbReference type="GO" id="GO:0004514">
    <property type="term" value="F:nicotinate-nucleotide diphosphorylase (carboxylating) activity"/>
    <property type="evidence" value="ECO:0007669"/>
    <property type="project" value="UniProtKB-EC"/>
</dbReference>
<dbReference type="PIRSF" id="PIRSF006250">
    <property type="entry name" value="NadC_ModD"/>
    <property type="match status" value="1"/>
</dbReference>
<evidence type="ECO:0000256" key="10">
    <source>
        <dbReference type="ARBA" id="ARBA00047445"/>
    </source>
</evidence>
<dbReference type="GO" id="GO:0009435">
    <property type="term" value="P:NAD+ biosynthetic process"/>
    <property type="evidence" value="ECO:0007669"/>
    <property type="project" value="UniProtKB-UniPathway"/>
</dbReference>
<comment type="similarity">
    <text evidence="3 12">Belongs to the NadC/ModD family.</text>
</comment>
<dbReference type="InterPro" id="IPR022412">
    <property type="entry name" value="Quinolinate_PRibosylTrfase_N"/>
</dbReference>
<dbReference type="InterPro" id="IPR027277">
    <property type="entry name" value="NadC/ModD"/>
</dbReference>
<comment type="function">
    <text evidence="1">Involved in the catabolism of quinolinic acid (QA).</text>
</comment>
<dbReference type="CDD" id="cd01572">
    <property type="entry name" value="QPRTase"/>
    <property type="match status" value="1"/>
</dbReference>
<evidence type="ECO:0000256" key="7">
    <source>
        <dbReference type="ARBA" id="ARBA00022676"/>
    </source>
</evidence>
<dbReference type="UniPathway" id="UPA00253">
    <property type="reaction ID" value="UER00331"/>
</dbReference>
<dbReference type="InterPro" id="IPR002638">
    <property type="entry name" value="Quinolinate_PRibosylTrfase_C"/>
</dbReference>
<organism evidence="15 16">
    <name type="scientific">Fimbriimonas ginsengisoli Gsoil 348</name>
    <dbReference type="NCBI Taxonomy" id="661478"/>
    <lineage>
        <taxon>Bacteria</taxon>
        <taxon>Bacillati</taxon>
        <taxon>Armatimonadota</taxon>
        <taxon>Fimbriimonadia</taxon>
        <taxon>Fimbriimonadales</taxon>
        <taxon>Fimbriimonadaceae</taxon>
        <taxon>Fimbriimonas</taxon>
    </lineage>
</organism>
<dbReference type="InterPro" id="IPR004393">
    <property type="entry name" value="NadC"/>
</dbReference>